<evidence type="ECO:0000256" key="3">
    <source>
        <dbReference type="ARBA" id="ARBA00022729"/>
    </source>
</evidence>
<evidence type="ECO:0000313" key="11">
    <source>
        <dbReference type="Proteomes" id="UP000676169"/>
    </source>
</evidence>
<feature type="region of interest" description="Disordered" evidence="8">
    <location>
        <begin position="477"/>
        <end position="523"/>
    </location>
</feature>
<comment type="subcellular location">
    <subcellularLocation>
        <location evidence="1">Secreted</location>
    </subcellularLocation>
</comment>
<feature type="compositionally biased region" description="Pro residues" evidence="8">
    <location>
        <begin position="478"/>
        <end position="488"/>
    </location>
</feature>
<keyword evidence="5" id="KW-0119">Carbohydrate metabolism</keyword>
<keyword evidence="9" id="KW-1133">Transmembrane helix</keyword>
<dbReference type="RefSeq" id="WP_211633955.1">
    <property type="nucleotide sequence ID" value="NZ_CP073100.1"/>
</dbReference>
<evidence type="ECO:0000256" key="6">
    <source>
        <dbReference type="ARBA" id="ARBA00023295"/>
    </source>
</evidence>
<dbReference type="KEGG" id="lamb:KBB96_07305"/>
<accession>A0A975J284</accession>
<evidence type="ECO:0000256" key="2">
    <source>
        <dbReference type="ARBA" id="ARBA00022525"/>
    </source>
</evidence>
<evidence type="ECO:0000313" key="10">
    <source>
        <dbReference type="EMBL" id="QUE52693.1"/>
    </source>
</evidence>
<keyword evidence="9" id="KW-0812">Transmembrane</keyword>
<feature type="region of interest" description="Disordered" evidence="8">
    <location>
        <begin position="99"/>
        <end position="132"/>
    </location>
</feature>
<evidence type="ECO:0000256" key="1">
    <source>
        <dbReference type="ARBA" id="ARBA00004613"/>
    </source>
</evidence>
<name>A0A975J284_9BACT</name>
<dbReference type="InterPro" id="IPR009939">
    <property type="entry name" value="Chitosanase_fungal"/>
</dbReference>
<dbReference type="EMBL" id="CP073100">
    <property type="protein sequence ID" value="QUE52693.1"/>
    <property type="molecule type" value="Genomic_DNA"/>
</dbReference>
<protein>
    <submittedName>
        <fullName evidence="10">Glycoside hydrolase family 75 protein</fullName>
    </submittedName>
</protein>
<dbReference type="Proteomes" id="UP000676169">
    <property type="component" value="Chromosome"/>
</dbReference>
<evidence type="ECO:0000256" key="8">
    <source>
        <dbReference type="SAM" id="MobiDB-lite"/>
    </source>
</evidence>
<keyword evidence="9" id="KW-0472">Membrane</keyword>
<dbReference type="GO" id="GO:0016977">
    <property type="term" value="F:chitosanase activity"/>
    <property type="evidence" value="ECO:0007669"/>
    <property type="project" value="InterPro"/>
</dbReference>
<keyword evidence="11" id="KW-1185">Reference proteome</keyword>
<dbReference type="Pfam" id="PF07335">
    <property type="entry name" value="Glyco_hydro_75"/>
    <property type="match status" value="1"/>
</dbReference>
<gene>
    <name evidence="10" type="ORF">KBB96_07305</name>
</gene>
<dbReference type="PANTHER" id="PTHR42061:SF6">
    <property type="entry name" value="ENDO-CHITOSANASE"/>
    <property type="match status" value="1"/>
</dbReference>
<feature type="compositionally biased region" description="Low complexity" evidence="8">
    <location>
        <begin position="489"/>
        <end position="499"/>
    </location>
</feature>
<dbReference type="AlphaFoldDB" id="A0A975J284"/>
<organism evidence="10 11">
    <name type="scientific">Luteolibacter ambystomatis</name>
    <dbReference type="NCBI Taxonomy" id="2824561"/>
    <lineage>
        <taxon>Bacteria</taxon>
        <taxon>Pseudomonadati</taxon>
        <taxon>Verrucomicrobiota</taxon>
        <taxon>Verrucomicrobiia</taxon>
        <taxon>Verrucomicrobiales</taxon>
        <taxon>Verrucomicrobiaceae</taxon>
        <taxon>Luteolibacter</taxon>
    </lineage>
</organism>
<sequence length="523" mass="57284">MSERQDPKHISGVKRRQAGKTAPRWALMLVVLGLVAAGFLFTPVPGKIKRGLREVFAPKVSATGKSQQEIEDLLRREGDRIRAEKDAEAQKEIDDLRRELESARKTPPRQDNPTQTPATPDEPSGPETDVRKLTSGIPFKVEVKLDHGTLASKERVTPDSYAAFYTLNVRLPAPAKTLAELQTSNPKLGAILPGLGEILTKGEVSKWYYTLYDNKTTRIKKDATALNELLTKHNLFDCETILNLKSASGRRAMLMQADMDVVSDGSDGDRLPKMPDEIVNSPNYQPFTSYGWSKKTQTPNPIVAGWERRVAAGEKELADRGTTAERKTWLRSRIAMLKRGITDMKGRSFLIAEYDPFIVIPINILGNSSDPFAPNIGDYALVIHGEKVLPAIVGDGGPNFKVGEASLRIAKELSSRATPYNRPVSDLKVTYLVFPGTRDPNAPPDYGAWRTKCETLVGEFGGIGEGYKILEWKNLLEPPAPPVPPQPAPGQSTPAGQPVPQLPTPTTPQSVPPEINAPKPGGN</sequence>
<keyword evidence="3" id="KW-0732">Signal</keyword>
<keyword evidence="2" id="KW-0964">Secreted</keyword>
<keyword evidence="4 10" id="KW-0378">Hydrolase</keyword>
<dbReference type="GO" id="GO:0000272">
    <property type="term" value="P:polysaccharide catabolic process"/>
    <property type="evidence" value="ECO:0007669"/>
    <property type="project" value="UniProtKB-KW"/>
</dbReference>
<dbReference type="GO" id="GO:0005576">
    <property type="term" value="C:extracellular region"/>
    <property type="evidence" value="ECO:0007669"/>
    <property type="project" value="UniProtKB-SubCell"/>
</dbReference>
<feature type="compositionally biased region" description="Polar residues" evidence="8">
    <location>
        <begin position="109"/>
        <end position="118"/>
    </location>
</feature>
<dbReference type="PANTHER" id="PTHR42061">
    <property type="entry name" value="ENDO-CHITOSANASE"/>
    <property type="match status" value="1"/>
</dbReference>
<reference evidence="10" key="1">
    <citation type="submission" date="2021-04" db="EMBL/GenBank/DDBJ databases">
        <title>Luteolibacter sp. 32A isolated from the skin of an Anderson's salamander (Ambystoma andersonii).</title>
        <authorList>
            <person name="Spergser J."/>
            <person name="Busse H.-J."/>
        </authorList>
    </citation>
    <scope>NUCLEOTIDE SEQUENCE</scope>
    <source>
        <strain evidence="10">32A</strain>
    </source>
</reference>
<evidence type="ECO:0000256" key="5">
    <source>
        <dbReference type="ARBA" id="ARBA00023277"/>
    </source>
</evidence>
<proteinExistence type="predicted"/>
<keyword evidence="7" id="KW-0624">Polysaccharide degradation</keyword>
<evidence type="ECO:0000256" key="7">
    <source>
        <dbReference type="ARBA" id="ARBA00023326"/>
    </source>
</evidence>
<evidence type="ECO:0000256" key="4">
    <source>
        <dbReference type="ARBA" id="ARBA00022801"/>
    </source>
</evidence>
<evidence type="ECO:0000256" key="9">
    <source>
        <dbReference type="SAM" id="Phobius"/>
    </source>
</evidence>
<feature type="transmembrane region" description="Helical" evidence="9">
    <location>
        <begin position="21"/>
        <end position="41"/>
    </location>
</feature>
<keyword evidence="6" id="KW-0326">Glycosidase</keyword>